<name>A0A836CJ44_9STRA</name>
<sequence length="212" mass="23884">MTTSSLVLHLEGGDDDPFKLCQRTFGPGHGMEFLNMYLPDGTRLTKALARRLPSNQRLIYRGSRAPSREVLLEGRARLTWYESYPTSTKEAEDFNAKEHIGEFAYLPDQQFPEARVREMRIAAFFIHPNLNAGTADQFAGKRIVLTRADGGTIGTAFIYDTASDEDCKNNEVSTNAARTGYLVDLERYTAEAFFGDDWETDCAGYVKFQIIN</sequence>
<evidence type="ECO:0000313" key="2">
    <source>
        <dbReference type="Proteomes" id="UP000664859"/>
    </source>
</evidence>
<dbReference type="Proteomes" id="UP000664859">
    <property type="component" value="Unassembled WGS sequence"/>
</dbReference>
<reference evidence="1" key="1">
    <citation type="submission" date="2021-02" db="EMBL/GenBank/DDBJ databases">
        <title>First Annotated Genome of the Yellow-green Alga Tribonema minus.</title>
        <authorList>
            <person name="Mahan K.M."/>
        </authorList>
    </citation>
    <scope>NUCLEOTIDE SEQUENCE</scope>
    <source>
        <strain evidence="1">UTEX B ZZ1240</strain>
    </source>
</reference>
<dbReference type="EMBL" id="JAFCMP010000090">
    <property type="protein sequence ID" value="KAG5187359.1"/>
    <property type="molecule type" value="Genomic_DNA"/>
</dbReference>
<keyword evidence="2" id="KW-1185">Reference proteome</keyword>
<accession>A0A836CJ44</accession>
<dbReference type="OrthoDB" id="568194at2759"/>
<comment type="caution">
    <text evidence="1">The sequence shown here is derived from an EMBL/GenBank/DDBJ whole genome shotgun (WGS) entry which is preliminary data.</text>
</comment>
<protein>
    <submittedName>
        <fullName evidence="1">Uncharacterized protein</fullName>
    </submittedName>
</protein>
<proteinExistence type="predicted"/>
<dbReference type="AlphaFoldDB" id="A0A836CJ44"/>
<evidence type="ECO:0000313" key="1">
    <source>
        <dbReference type="EMBL" id="KAG5187359.1"/>
    </source>
</evidence>
<organism evidence="1 2">
    <name type="scientific">Tribonema minus</name>
    <dbReference type="NCBI Taxonomy" id="303371"/>
    <lineage>
        <taxon>Eukaryota</taxon>
        <taxon>Sar</taxon>
        <taxon>Stramenopiles</taxon>
        <taxon>Ochrophyta</taxon>
        <taxon>PX clade</taxon>
        <taxon>Xanthophyceae</taxon>
        <taxon>Tribonematales</taxon>
        <taxon>Tribonemataceae</taxon>
        <taxon>Tribonema</taxon>
    </lineage>
</organism>
<gene>
    <name evidence="1" type="ORF">JKP88DRAFT_33138</name>
</gene>